<gene>
    <name evidence="1" type="ORF">B9Z19DRAFT_1083365</name>
</gene>
<evidence type="ECO:0000313" key="2">
    <source>
        <dbReference type="Proteomes" id="UP000244722"/>
    </source>
</evidence>
<dbReference type="OrthoDB" id="5364171at2759"/>
<dbReference type="EMBL" id="NESQ01000109">
    <property type="protein sequence ID" value="PUU78690.1"/>
    <property type="molecule type" value="Genomic_DNA"/>
</dbReference>
<comment type="caution">
    <text evidence="1">The sequence shown here is derived from an EMBL/GenBank/DDBJ whole genome shotgun (WGS) entry which is preliminary data.</text>
</comment>
<evidence type="ECO:0000313" key="1">
    <source>
        <dbReference type="EMBL" id="PUU78690.1"/>
    </source>
</evidence>
<keyword evidence="2" id="KW-1185">Reference proteome</keyword>
<dbReference type="AlphaFoldDB" id="A0A2T6ZT69"/>
<accession>A0A2T6ZT69</accession>
<organism evidence="1 2">
    <name type="scientific">Tuber borchii</name>
    <name type="common">White truffle</name>
    <dbReference type="NCBI Taxonomy" id="42251"/>
    <lineage>
        <taxon>Eukaryota</taxon>
        <taxon>Fungi</taxon>
        <taxon>Dikarya</taxon>
        <taxon>Ascomycota</taxon>
        <taxon>Pezizomycotina</taxon>
        <taxon>Pezizomycetes</taxon>
        <taxon>Pezizales</taxon>
        <taxon>Tuberaceae</taxon>
        <taxon>Tuber</taxon>
    </lineage>
</organism>
<name>A0A2T6ZT69_TUBBO</name>
<dbReference type="Proteomes" id="UP000244722">
    <property type="component" value="Unassembled WGS sequence"/>
</dbReference>
<proteinExistence type="predicted"/>
<reference evidence="1 2" key="1">
    <citation type="submission" date="2017-04" db="EMBL/GenBank/DDBJ databases">
        <title>Draft genome sequence of Tuber borchii Vittad., a whitish edible truffle.</title>
        <authorList>
            <consortium name="DOE Joint Genome Institute"/>
            <person name="Murat C."/>
            <person name="Kuo A."/>
            <person name="Barry K.W."/>
            <person name="Clum A."/>
            <person name="Dockter R.B."/>
            <person name="Fauchery L."/>
            <person name="Iotti M."/>
            <person name="Kohler A."/>
            <person name="Labutti K."/>
            <person name="Lindquist E.A."/>
            <person name="Lipzen A."/>
            <person name="Ohm R.A."/>
            <person name="Wang M."/>
            <person name="Grigoriev I.V."/>
            <person name="Zambonelli A."/>
            <person name="Martin F.M."/>
        </authorList>
    </citation>
    <scope>NUCLEOTIDE SEQUENCE [LARGE SCALE GENOMIC DNA]</scope>
    <source>
        <strain evidence="1 2">Tbo3840</strain>
    </source>
</reference>
<sequence>MSGIYYVYMKYTRETDIHRADNGRHLLTFQSRWDADELFRSLQALKTSTGASRLSTLKRVSPQFWCYDAIDGEPWSNIINVQRENVLPEFNYKFMSVILAKAASDHCSWPVFANPTIGPDWVSGKTFYIRNRRQPSLYWYSADYLIFISTDRRTKFCIKDKSYDGERVLIRKDEVTIQPVGSFGTPIGKYVIKSGDGEVLTVGSTRQIWDFSDLFDSVGVTWADETEFSPETQFATSLPKLEDEWELC</sequence>
<protein>
    <submittedName>
        <fullName evidence="1">Uncharacterized protein</fullName>
    </submittedName>
</protein>